<dbReference type="EMBL" id="BT094373">
    <property type="protein sequence ID" value="ACU18695.1"/>
    <property type="molecule type" value="mRNA"/>
</dbReference>
<comment type="cofactor">
    <cofactor evidence="1">
        <name>Mg(2+)</name>
        <dbReference type="ChEBI" id="CHEBI:18420"/>
    </cofactor>
</comment>
<organism evidence="9">
    <name type="scientific">Glycine max</name>
    <name type="common">Soybean</name>
    <name type="synonym">Glycine hispida</name>
    <dbReference type="NCBI Taxonomy" id="3847"/>
    <lineage>
        <taxon>Eukaryota</taxon>
        <taxon>Viridiplantae</taxon>
        <taxon>Streptophyta</taxon>
        <taxon>Embryophyta</taxon>
        <taxon>Tracheophyta</taxon>
        <taxon>Spermatophyta</taxon>
        <taxon>Magnoliopsida</taxon>
        <taxon>eudicotyledons</taxon>
        <taxon>Gunneridae</taxon>
        <taxon>Pentapetalae</taxon>
        <taxon>rosids</taxon>
        <taxon>fabids</taxon>
        <taxon>Fabales</taxon>
        <taxon>Fabaceae</taxon>
        <taxon>Papilionoideae</taxon>
        <taxon>50 kb inversion clade</taxon>
        <taxon>NPAAA clade</taxon>
        <taxon>indigoferoid/millettioid clade</taxon>
        <taxon>Phaseoleae</taxon>
        <taxon>Glycine</taxon>
        <taxon>Glycine subgen. Soja</taxon>
    </lineage>
</organism>
<dbReference type="PROSITE" id="PS51462">
    <property type="entry name" value="NUDIX"/>
    <property type="match status" value="1"/>
</dbReference>
<dbReference type="GO" id="GO:0046872">
    <property type="term" value="F:metal ion binding"/>
    <property type="evidence" value="ECO:0007669"/>
    <property type="project" value="UniProtKB-KW"/>
</dbReference>
<evidence type="ECO:0000256" key="6">
    <source>
        <dbReference type="ARBA" id="ARBA00023027"/>
    </source>
</evidence>
<evidence type="ECO:0000256" key="2">
    <source>
        <dbReference type="ARBA" id="ARBA00012381"/>
    </source>
</evidence>
<dbReference type="NCBIfam" id="NF001299">
    <property type="entry name" value="PRK00241.1"/>
    <property type="match status" value="1"/>
</dbReference>
<keyword evidence="6" id="KW-0520">NAD</keyword>
<dbReference type="InterPro" id="IPR000086">
    <property type="entry name" value="NUDIX_hydrolase_dom"/>
</dbReference>
<dbReference type="SUPFAM" id="SSF55811">
    <property type="entry name" value="Nudix"/>
    <property type="match status" value="1"/>
</dbReference>
<dbReference type="ExpressionAtlas" id="C6TA43">
    <property type="expression patterns" value="baseline and differential"/>
</dbReference>
<sequence>MFIFQFLLLLPPTLRCFSKFPFPQTASSLTRAFSQSTSMSINLHSHAFSGNPLLSKFPLPGNPLSPSAALEALNARISLNNTHSSPSPSFKVLPFRNGRPLASSSAGTGDSPPIWDLGWLGLDDLRGIFENSGAQLSVDLLVYLNSSSEDDAVYWAIDVSDKVPELGSNNAAGLCFVELRTLMVATDWSDLQLMGNLAIAGHAKALLEWHNFSRFCGHCGEKTVPMEAGRRKKCSNDSCKKRIYPRVDPVVIMLVIDRENDRALLAKRPMRIARLYTCLSGFTEPGESLEEAVRRETWEETGIEVGEVVYHSSQPWPVAPNSIPCQLMVGFFAYAKSLEITVDKTELEDAQWFSREDVRKALTFAKYKQAQRTAAEKVEQMCKGLEKNRSLASDLNVESADEQHASIVVPGPFAIAYHLISSWAFSDQNVVNGVECNSKKPIGSMTNSYIFFFKESLEIKIMLLVLYISFISNNVKGFCASDGIFPSTFDFALFIHVQLKFFINNKLINIMQDHLLSVMVSKKKKK</sequence>
<evidence type="ECO:0000256" key="4">
    <source>
        <dbReference type="ARBA" id="ARBA00022801"/>
    </source>
</evidence>
<reference evidence="9" key="1">
    <citation type="submission" date="2009-08" db="EMBL/GenBank/DDBJ databases">
        <authorList>
            <person name="Cheung F."/>
            <person name="Xiao Y."/>
            <person name="Chan A."/>
            <person name="Moskal W."/>
            <person name="Town C.D."/>
        </authorList>
    </citation>
    <scope>NUCLEOTIDE SEQUENCE</scope>
</reference>
<keyword evidence="7" id="KW-0732">Signal</keyword>
<evidence type="ECO:0000256" key="3">
    <source>
        <dbReference type="ARBA" id="ARBA00022723"/>
    </source>
</evidence>
<keyword evidence="3" id="KW-0479">Metal-binding</keyword>
<proteinExistence type="evidence at transcript level"/>
<dbReference type="Gene3D" id="3.90.79.10">
    <property type="entry name" value="Nucleoside Triphosphate Pyrophosphohydrolase"/>
    <property type="match status" value="1"/>
</dbReference>
<name>C6TA43_SOYBN</name>
<keyword evidence="4" id="KW-0378">Hydrolase</keyword>
<feature type="signal peptide" evidence="7">
    <location>
        <begin position="1"/>
        <end position="16"/>
    </location>
</feature>
<dbReference type="Gene3D" id="3.90.79.20">
    <property type="match status" value="1"/>
</dbReference>
<evidence type="ECO:0000313" key="9">
    <source>
        <dbReference type="EMBL" id="ACU18695.1"/>
    </source>
</evidence>
<dbReference type="PANTHER" id="PTHR42904:SF4">
    <property type="entry name" value="NAD(+) DIPHOSPHATASE"/>
    <property type="match status" value="1"/>
</dbReference>
<dbReference type="PROSITE" id="PS00893">
    <property type="entry name" value="NUDIX_BOX"/>
    <property type="match status" value="1"/>
</dbReference>
<evidence type="ECO:0000256" key="5">
    <source>
        <dbReference type="ARBA" id="ARBA00022842"/>
    </source>
</evidence>
<dbReference type="AlphaFoldDB" id="C6TA43"/>
<dbReference type="GO" id="GO:0016787">
    <property type="term" value="F:hydrolase activity"/>
    <property type="evidence" value="ECO:0007669"/>
    <property type="project" value="UniProtKB-KW"/>
</dbReference>
<evidence type="ECO:0000256" key="1">
    <source>
        <dbReference type="ARBA" id="ARBA00001946"/>
    </source>
</evidence>
<dbReference type="InterPro" id="IPR020084">
    <property type="entry name" value="NUDIX_hydrolase_CS"/>
</dbReference>
<accession>C6TA43</accession>
<dbReference type="FunFam" id="3.90.79.20:FF:000008">
    <property type="entry name" value="Nudix hydrolase 19, chloroplastic"/>
    <property type="match status" value="1"/>
</dbReference>
<dbReference type="InterPro" id="IPR049734">
    <property type="entry name" value="NudC-like_C"/>
</dbReference>
<feature type="non-terminal residue" evidence="9">
    <location>
        <position position="526"/>
    </location>
</feature>
<dbReference type="InterPro" id="IPR015797">
    <property type="entry name" value="NUDIX_hydrolase-like_dom_sf"/>
</dbReference>
<dbReference type="FunFam" id="3.90.79.10:FF:000040">
    <property type="entry name" value="Nudix hydrolase 19, chloroplastic"/>
    <property type="match status" value="1"/>
</dbReference>
<keyword evidence="5" id="KW-0460">Magnesium</keyword>
<evidence type="ECO:0000259" key="8">
    <source>
        <dbReference type="PROSITE" id="PS51462"/>
    </source>
</evidence>
<dbReference type="CDD" id="cd03429">
    <property type="entry name" value="NUDIX_NADH_pyrophosphatase_Nudt13"/>
    <property type="match status" value="1"/>
</dbReference>
<protein>
    <recommendedName>
        <fullName evidence="2">NAD(+) diphosphatase</fullName>
        <ecNumber evidence="2">3.6.1.22</ecNumber>
    </recommendedName>
</protein>
<dbReference type="EC" id="3.6.1.22" evidence="2"/>
<evidence type="ECO:0000256" key="7">
    <source>
        <dbReference type="SAM" id="SignalP"/>
    </source>
</evidence>
<dbReference type="InterPro" id="IPR050241">
    <property type="entry name" value="NAD-cap_RNA_hydrolase_NudC"/>
</dbReference>
<dbReference type="PANTHER" id="PTHR42904">
    <property type="entry name" value="NUDIX HYDROLASE, NUDC SUBFAMILY"/>
    <property type="match status" value="1"/>
</dbReference>
<feature type="chain" id="PRO_5002971298" description="NAD(+) diphosphatase" evidence="7">
    <location>
        <begin position="17"/>
        <end position="526"/>
    </location>
</feature>
<dbReference type="Pfam" id="PF00293">
    <property type="entry name" value="NUDIX"/>
    <property type="match status" value="1"/>
</dbReference>
<feature type="domain" description="Nudix hydrolase" evidence="8">
    <location>
        <begin position="245"/>
        <end position="375"/>
    </location>
</feature>